<reference evidence="2" key="1">
    <citation type="submission" date="2021-11" db="EMBL/GenBank/DDBJ databases">
        <authorList>
            <person name="Schell T."/>
        </authorList>
    </citation>
    <scope>NUCLEOTIDE SEQUENCE</scope>
    <source>
        <strain evidence="2">M5</strain>
    </source>
</reference>
<dbReference type="SUPFAM" id="SSF51445">
    <property type="entry name" value="(Trans)glycosidases"/>
    <property type="match status" value="1"/>
</dbReference>
<proteinExistence type="predicted"/>
<dbReference type="InterPro" id="IPR001223">
    <property type="entry name" value="Glyco_hydro18_cat"/>
</dbReference>
<dbReference type="FunFam" id="3.10.50.10:FF:000012">
    <property type="entry name" value="Chitinase 17"/>
    <property type="match status" value="1"/>
</dbReference>
<dbReference type="Gene3D" id="3.20.20.80">
    <property type="entry name" value="Glycosidases"/>
    <property type="match status" value="1"/>
</dbReference>
<accession>A0A8J2WP87</accession>
<evidence type="ECO:0000259" key="1">
    <source>
        <dbReference type="PROSITE" id="PS51910"/>
    </source>
</evidence>
<feature type="domain" description="GH18" evidence="1">
    <location>
        <begin position="64"/>
        <end position="428"/>
    </location>
</feature>
<comment type="caution">
    <text evidence="2">The sequence shown here is derived from an EMBL/GenBank/DDBJ whole genome shotgun (WGS) entry which is preliminary data.</text>
</comment>
<dbReference type="PROSITE" id="PS51910">
    <property type="entry name" value="GH18_2"/>
    <property type="match status" value="1"/>
</dbReference>
<dbReference type="InterPro" id="IPR017853">
    <property type="entry name" value="GH"/>
</dbReference>
<dbReference type="PANTHER" id="PTHR11177">
    <property type="entry name" value="CHITINASE"/>
    <property type="match status" value="1"/>
</dbReference>
<protein>
    <recommendedName>
        <fullName evidence="1">GH18 domain-containing protein</fullName>
    </recommendedName>
</protein>
<dbReference type="GO" id="GO:0004568">
    <property type="term" value="F:chitinase activity"/>
    <property type="evidence" value="ECO:0007669"/>
    <property type="project" value="TreeGrafter"/>
</dbReference>
<dbReference type="EMBL" id="CAKKLH010000343">
    <property type="protein sequence ID" value="CAH0113666.1"/>
    <property type="molecule type" value="Genomic_DNA"/>
</dbReference>
<dbReference type="GO" id="GO:0006032">
    <property type="term" value="P:chitin catabolic process"/>
    <property type="evidence" value="ECO:0007669"/>
    <property type="project" value="TreeGrafter"/>
</dbReference>
<name>A0A8J2WP87_9CRUS</name>
<dbReference type="GO" id="GO:0008061">
    <property type="term" value="F:chitin binding"/>
    <property type="evidence" value="ECO:0007669"/>
    <property type="project" value="InterPro"/>
</dbReference>
<dbReference type="InterPro" id="IPR050314">
    <property type="entry name" value="Glycosyl_Hydrlase_18"/>
</dbReference>
<dbReference type="AlphaFoldDB" id="A0A8J2WP87"/>
<organism evidence="2 3">
    <name type="scientific">Daphnia galeata</name>
    <dbReference type="NCBI Taxonomy" id="27404"/>
    <lineage>
        <taxon>Eukaryota</taxon>
        <taxon>Metazoa</taxon>
        <taxon>Ecdysozoa</taxon>
        <taxon>Arthropoda</taxon>
        <taxon>Crustacea</taxon>
        <taxon>Branchiopoda</taxon>
        <taxon>Diplostraca</taxon>
        <taxon>Cladocera</taxon>
        <taxon>Anomopoda</taxon>
        <taxon>Daphniidae</taxon>
        <taxon>Daphnia</taxon>
    </lineage>
</organism>
<dbReference type="OrthoDB" id="73875at2759"/>
<dbReference type="InterPro" id="IPR029070">
    <property type="entry name" value="Chitinase_insertion_sf"/>
</dbReference>
<sequence>MQIAQGLQTISFLIFRYFSVGVAEISRNFDSKQNCTEMGRWQRLMLVIAISWSLNNVDSVWGASRLVCYFNSGASLRQGAGQFTVDNIDPFLCTHLIYVSAKFEGIIDGGSADLDPKVVKFVQLKYKNPKLKTMLSVGSWINFQSDQYIKRIIDSKGNMAKFAHSAAQFLSRYGFDGLDFSWPWEFHSPTANDPGRFIRLLEALKNAFQSKGFLLSIAVTANQSISDSSYDIPKMEGLVDFVNLKSYNMTGSWNSMADHHAPLYARKWDTPGSNNVDSAVSYWINKGISKSKINMGIPFFGNSWTLASGAYNPPAAASGPGLAGPFTATQGELAFYEICRHVRVYKDFKAVRSSARLYGPIAYSIRTSGRSWVGYDDADMIIHKGKYILSKNLGGAVVWDISMDDFQNSCNGGINPLLSSLSRTLNVFGQNPQPFVSGSYATPFNISLQEWLIFSKFIYLKYLLDALLILVTVVCENMDKRCVTSGNGSDLTTVRSKHAFPGFRSLTLANSRPP</sequence>
<dbReference type="PANTHER" id="PTHR11177:SF360">
    <property type="entry name" value="CHITINASE 4-RELATED"/>
    <property type="match status" value="1"/>
</dbReference>
<dbReference type="SUPFAM" id="SSF54556">
    <property type="entry name" value="Chitinase insertion domain"/>
    <property type="match status" value="1"/>
</dbReference>
<gene>
    <name evidence="2" type="ORF">DGAL_LOCUS17566</name>
</gene>
<keyword evidence="3" id="KW-1185">Reference proteome</keyword>
<dbReference type="GO" id="GO:0005576">
    <property type="term" value="C:extracellular region"/>
    <property type="evidence" value="ECO:0007669"/>
    <property type="project" value="TreeGrafter"/>
</dbReference>
<evidence type="ECO:0000313" key="2">
    <source>
        <dbReference type="EMBL" id="CAH0113666.1"/>
    </source>
</evidence>
<dbReference type="Pfam" id="PF00704">
    <property type="entry name" value="Glyco_hydro_18"/>
    <property type="match status" value="1"/>
</dbReference>
<dbReference type="SMART" id="SM00636">
    <property type="entry name" value="Glyco_18"/>
    <property type="match status" value="1"/>
</dbReference>
<evidence type="ECO:0000313" key="3">
    <source>
        <dbReference type="Proteomes" id="UP000789390"/>
    </source>
</evidence>
<dbReference type="GO" id="GO:0005975">
    <property type="term" value="P:carbohydrate metabolic process"/>
    <property type="evidence" value="ECO:0007669"/>
    <property type="project" value="InterPro"/>
</dbReference>
<dbReference type="Proteomes" id="UP000789390">
    <property type="component" value="Unassembled WGS sequence"/>
</dbReference>
<dbReference type="Gene3D" id="3.10.50.10">
    <property type="match status" value="1"/>
</dbReference>
<dbReference type="InterPro" id="IPR011583">
    <property type="entry name" value="Chitinase_II/V-like_cat"/>
</dbReference>